<dbReference type="AlphaFoldDB" id="A0A7Y7B2P1"/>
<dbReference type="EMBL" id="JABBXF010000016">
    <property type="protein sequence ID" value="NVK77817.1"/>
    <property type="molecule type" value="Genomic_DNA"/>
</dbReference>
<sequence>MKTSMKTKLRRTAAALTAALALCALGTTTATASGPARAHAAAPARIMESPKPDCADNGNVNPCYEYQTWFWTFDNCNQYAYSHPYDRNRYDRHVCAVFSGGANVGLWFHKVRG</sequence>
<name>A0A7Y7B2P1_STRMO</name>
<gene>
    <name evidence="2" type="ORF">HG542_09080</name>
</gene>
<evidence type="ECO:0000313" key="2">
    <source>
        <dbReference type="EMBL" id="NVK77817.1"/>
    </source>
</evidence>
<dbReference type="Proteomes" id="UP000587462">
    <property type="component" value="Unassembled WGS sequence"/>
</dbReference>
<reference evidence="2 3" key="1">
    <citation type="submission" date="2020-04" db="EMBL/GenBank/DDBJ databases">
        <title>Draft Genome Sequence of Streptomyces morookaense DSM 40503, an 8-azaguanine-producing strain.</title>
        <authorList>
            <person name="Qi J."/>
            <person name="Gao J.-M."/>
        </authorList>
    </citation>
    <scope>NUCLEOTIDE SEQUENCE [LARGE SCALE GENOMIC DNA]</scope>
    <source>
        <strain evidence="2 3">DSM 40503</strain>
    </source>
</reference>
<feature type="signal peptide" evidence="1">
    <location>
        <begin position="1"/>
        <end position="32"/>
    </location>
</feature>
<accession>A0A7Y7B2P1</accession>
<keyword evidence="1" id="KW-0732">Signal</keyword>
<evidence type="ECO:0000256" key="1">
    <source>
        <dbReference type="SAM" id="SignalP"/>
    </source>
</evidence>
<evidence type="ECO:0000313" key="3">
    <source>
        <dbReference type="Proteomes" id="UP000587462"/>
    </source>
</evidence>
<comment type="caution">
    <text evidence="2">The sequence shown here is derived from an EMBL/GenBank/DDBJ whole genome shotgun (WGS) entry which is preliminary data.</text>
</comment>
<protein>
    <recommendedName>
        <fullName evidence="4">Secreted protein</fullName>
    </recommendedName>
</protein>
<keyword evidence="3" id="KW-1185">Reference proteome</keyword>
<organism evidence="2 3">
    <name type="scientific">Streptomyces morookaense</name>
    <name type="common">Streptoverticillium morookaense</name>
    <dbReference type="NCBI Taxonomy" id="1970"/>
    <lineage>
        <taxon>Bacteria</taxon>
        <taxon>Bacillati</taxon>
        <taxon>Actinomycetota</taxon>
        <taxon>Actinomycetes</taxon>
        <taxon>Kitasatosporales</taxon>
        <taxon>Streptomycetaceae</taxon>
        <taxon>Streptomyces</taxon>
    </lineage>
</organism>
<proteinExistence type="predicted"/>
<evidence type="ECO:0008006" key="4">
    <source>
        <dbReference type="Google" id="ProtNLM"/>
    </source>
</evidence>
<feature type="chain" id="PRO_5039204844" description="Secreted protein" evidence="1">
    <location>
        <begin position="33"/>
        <end position="113"/>
    </location>
</feature>
<dbReference type="RefSeq" id="WP_171079605.1">
    <property type="nucleotide sequence ID" value="NZ_BNBU01000003.1"/>
</dbReference>